<dbReference type="PROSITE" id="PS50216">
    <property type="entry name" value="DHHC"/>
    <property type="match status" value="1"/>
</dbReference>
<dbReference type="GO" id="GO:0006612">
    <property type="term" value="P:protein targeting to membrane"/>
    <property type="evidence" value="ECO:0007669"/>
    <property type="project" value="TreeGrafter"/>
</dbReference>
<evidence type="ECO:0000256" key="8">
    <source>
        <dbReference type="ARBA" id="ARBA00023288"/>
    </source>
</evidence>
<evidence type="ECO:0000256" key="9">
    <source>
        <dbReference type="ARBA" id="ARBA00023315"/>
    </source>
</evidence>
<sequence>MAISRYQVVDCVLPAIIVSYIFWACYFSLLEIGVFWLIRVQQKYLLGGCYVAFMTLLFIPLISSFLYLWLVPPVMPMPPGPPPPKDSLVEPHETNENGDLAICNRDHCNGNWKPPRTHHCSICKVCRPGFDHHCHWVGSCLSLADMNVFLCLLWITPVTVGLGSLPIMPTLAHQVKEAYSVAQSDEWIIANWWSWFGSWIFFGGPFGRYIGAVILGYHTIARQRPDIPKPLSMIEEPHLGTFLTIAFGSLLALFTLALGLSSDVHRPRAFTAGGSPLRPAMAYEPQEHNATAPESSEDGSTTEVRIFVISEVVMVSDSAVPDISPK</sequence>
<comment type="similarity">
    <text evidence="2 11">Belongs to the DHHC palmitoyltransferase family.</text>
</comment>
<evidence type="ECO:0000256" key="10">
    <source>
        <dbReference type="ARBA" id="ARBA00048048"/>
    </source>
</evidence>
<evidence type="ECO:0000256" key="2">
    <source>
        <dbReference type="ARBA" id="ARBA00008574"/>
    </source>
</evidence>
<dbReference type="GO" id="GO:0005794">
    <property type="term" value="C:Golgi apparatus"/>
    <property type="evidence" value="ECO:0007669"/>
    <property type="project" value="TreeGrafter"/>
</dbReference>
<keyword evidence="3 11" id="KW-0808">Transferase</keyword>
<keyword evidence="7" id="KW-0564">Palmitate</keyword>
<dbReference type="GO" id="GO:0005783">
    <property type="term" value="C:endoplasmic reticulum"/>
    <property type="evidence" value="ECO:0007669"/>
    <property type="project" value="TreeGrafter"/>
</dbReference>
<name>A0A164VVZ1_9AGAM</name>
<dbReference type="PANTHER" id="PTHR22883">
    <property type="entry name" value="ZINC FINGER DHHC DOMAIN CONTAINING PROTEIN"/>
    <property type="match status" value="1"/>
</dbReference>
<keyword evidence="9 11" id="KW-0012">Acyltransferase</keyword>
<evidence type="ECO:0000256" key="5">
    <source>
        <dbReference type="ARBA" id="ARBA00022989"/>
    </source>
</evidence>
<dbReference type="PANTHER" id="PTHR22883:SF301">
    <property type="entry name" value="PALMITOYLTRANSFERASE ZDHHC12"/>
    <property type="match status" value="1"/>
</dbReference>
<keyword evidence="4 11" id="KW-0812">Transmembrane</keyword>
<keyword evidence="6 11" id="KW-0472">Membrane</keyword>
<accession>A0A164VVZ1</accession>
<dbReference type="OrthoDB" id="302728at2759"/>
<dbReference type="AlphaFoldDB" id="A0A164VVZ1"/>
<keyword evidence="5 11" id="KW-1133">Transmembrane helix</keyword>
<feature type="transmembrane region" description="Helical" evidence="11">
    <location>
        <begin position="239"/>
        <end position="260"/>
    </location>
</feature>
<dbReference type="Proteomes" id="UP000076722">
    <property type="component" value="Unassembled WGS sequence"/>
</dbReference>
<evidence type="ECO:0000256" key="4">
    <source>
        <dbReference type="ARBA" id="ARBA00022692"/>
    </source>
</evidence>
<reference evidence="13 14" key="1">
    <citation type="journal article" date="2016" name="Mol. Biol. Evol.">
        <title>Comparative Genomics of Early-Diverging Mushroom-Forming Fungi Provides Insights into the Origins of Lignocellulose Decay Capabilities.</title>
        <authorList>
            <person name="Nagy L.G."/>
            <person name="Riley R."/>
            <person name="Tritt A."/>
            <person name="Adam C."/>
            <person name="Daum C."/>
            <person name="Floudas D."/>
            <person name="Sun H."/>
            <person name="Yadav J.S."/>
            <person name="Pangilinan J."/>
            <person name="Larsson K.H."/>
            <person name="Matsuura K."/>
            <person name="Barry K."/>
            <person name="Labutti K."/>
            <person name="Kuo R."/>
            <person name="Ohm R.A."/>
            <person name="Bhattacharya S.S."/>
            <person name="Shirouzu T."/>
            <person name="Yoshinaga Y."/>
            <person name="Martin F.M."/>
            <person name="Grigoriev I.V."/>
            <person name="Hibbett D.S."/>
        </authorList>
    </citation>
    <scope>NUCLEOTIDE SEQUENCE [LARGE SCALE GENOMIC DNA]</scope>
    <source>
        <strain evidence="13 14">HHB9708</strain>
    </source>
</reference>
<dbReference type="EC" id="2.3.1.225" evidence="11"/>
<dbReference type="InterPro" id="IPR001594">
    <property type="entry name" value="Palmitoyltrfase_DHHC"/>
</dbReference>
<comment type="subcellular location">
    <subcellularLocation>
        <location evidence="1">Endomembrane system</location>
        <topology evidence="1">Multi-pass membrane protein</topology>
    </subcellularLocation>
</comment>
<keyword evidence="14" id="KW-1185">Reference proteome</keyword>
<comment type="domain">
    <text evidence="11">The DHHC domain is required for palmitoyltransferase activity.</text>
</comment>
<feature type="transmembrane region" description="Helical" evidence="11">
    <location>
        <begin position="148"/>
        <end position="172"/>
    </location>
</feature>
<evidence type="ECO:0000259" key="12">
    <source>
        <dbReference type="Pfam" id="PF01529"/>
    </source>
</evidence>
<dbReference type="GO" id="GO:0019706">
    <property type="term" value="F:protein-cysteine S-palmitoyltransferase activity"/>
    <property type="evidence" value="ECO:0007669"/>
    <property type="project" value="UniProtKB-EC"/>
</dbReference>
<evidence type="ECO:0000313" key="13">
    <source>
        <dbReference type="EMBL" id="KZS94517.1"/>
    </source>
</evidence>
<feature type="transmembrane region" description="Helical" evidence="11">
    <location>
        <begin position="44"/>
        <end position="70"/>
    </location>
</feature>
<dbReference type="EMBL" id="KV419404">
    <property type="protein sequence ID" value="KZS94517.1"/>
    <property type="molecule type" value="Genomic_DNA"/>
</dbReference>
<dbReference type="Pfam" id="PF01529">
    <property type="entry name" value="DHHC"/>
    <property type="match status" value="1"/>
</dbReference>
<feature type="transmembrane region" description="Helical" evidence="11">
    <location>
        <begin position="192"/>
        <end position="218"/>
    </location>
</feature>
<evidence type="ECO:0000256" key="1">
    <source>
        <dbReference type="ARBA" id="ARBA00004127"/>
    </source>
</evidence>
<evidence type="ECO:0000256" key="6">
    <source>
        <dbReference type="ARBA" id="ARBA00023136"/>
    </source>
</evidence>
<organism evidence="13 14">
    <name type="scientific">Sistotremastrum niveocremeum HHB9708</name>
    <dbReference type="NCBI Taxonomy" id="1314777"/>
    <lineage>
        <taxon>Eukaryota</taxon>
        <taxon>Fungi</taxon>
        <taxon>Dikarya</taxon>
        <taxon>Basidiomycota</taxon>
        <taxon>Agaricomycotina</taxon>
        <taxon>Agaricomycetes</taxon>
        <taxon>Sistotremastrales</taxon>
        <taxon>Sistotremastraceae</taxon>
        <taxon>Sertulicium</taxon>
        <taxon>Sertulicium niveocremeum</taxon>
    </lineage>
</organism>
<evidence type="ECO:0000256" key="7">
    <source>
        <dbReference type="ARBA" id="ARBA00023139"/>
    </source>
</evidence>
<evidence type="ECO:0000256" key="11">
    <source>
        <dbReference type="RuleBase" id="RU079119"/>
    </source>
</evidence>
<comment type="catalytic activity">
    <reaction evidence="10 11">
        <text>L-cysteinyl-[protein] + hexadecanoyl-CoA = S-hexadecanoyl-L-cysteinyl-[protein] + CoA</text>
        <dbReference type="Rhea" id="RHEA:36683"/>
        <dbReference type="Rhea" id="RHEA-COMP:10131"/>
        <dbReference type="Rhea" id="RHEA-COMP:11032"/>
        <dbReference type="ChEBI" id="CHEBI:29950"/>
        <dbReference type="ChEBI" id="CHEBI:57287"/>
        <dbReference type="ChEBI" id="CHEBI:57379"/>
        <dbReference type="ChEBI" id="CHEBI:74151"/>
        <dbReference type="EC" id="2.3.1.225"/>
    </reaction>
</comment>
<protein>
    <recommendedName>
        <fullName evidence="11">Palmitoyltransferase</fullName>
        <ecNumber evidence="11">2.3.1.225</ecNumber>
    </recommendedName>
</protein>
<feature type="domain" description="Palmitoyltransferase DHHC" evidence="12">
    <location>
        <begin position="111"/>
        <end position="185"/>
    </location>
</feature>
<proteinExistence type="inferred from homology"/>
<evidence type="ECO:0000256" key="3">
    <source>
        <dbReference type="ARBA" id="ARBA00022679"/>
    </source>
</evidence>
<dbReference type="InterPro" id="IPR039859">
    <property type="entry name" value="PFA4/ZDH16/20/ERF2-like"/>
</dbReference>
<dbReference type="STRING" id="1314777.A0A164VVZ1"/>
<evidence type="ECO:0000313" key="14">
    <source>
        <dbReference type="Proteomes" id="UP000076722"/>
    </source>
</evidence>
<gene>
    <name evidence="13" type="ORF">SISNIDRAFT_484731</name>
</gene>
<feature type="transmembrane region" description="Helical" evidence="11">
    <location>
        <begin position="12"/>
        <end position="38"/>
    </location>
</feature>
<keyword evidence="8" id="KW-0449">Lipoprotein</keyword>